<dbReference type="GO" id="GO:0004784">
    <property type="term" value="F:superoxide dismutase activity"/>
    <property type="evidence" value="ECO:0007669"/>
    <property type="project" value="UniProtKB-EC"/>
</dbReference>
<feature type="chain" id="PRO_5021322289" description="superoxide dismutase" evidence="9">
    <location>
        <begin position="18"/>
        <end position="274"/>
    </location>
</feature>
<feature type="compositionally biased region" description="Low complexity" evidence="8">
    <location>
        <begin position="181"/>
        <end position="190"/>
    </location>
</feature>
<dbReference type="OrthoDB" id="159229at2759"/>
<keyword evidence="11" id="KW-1185">Reference proteome</keyword>
<keyword evidence="6" id="KW-0049">Antioxidant</keyword>
<keyword evidence="9" id="KW-0732">Signal</keyword>
<dbReference type="GO" id="GO:0046872">
    <property type="term" value="F:metal ion binding"/>
    <property type="evidence" value="ECO:0007669"/>
    <property type="project" value="InterPro"/>
</dbReference>
<dbReference type="Proteomes" id="UP000298493">
    <property type="component" value="Unassembled WGS sequence"/>
</dbReference>
<evidence type="ECO:0000313" key="11">
    <source>
        <dbReference type="Proteomes" id="UP000298493"/>
    </source>
</evidence>
<dbReference type="AlphaFoldDB" id="A0A4Z1PBS0"/>
<evidence type="ECO:0000256" key="7">
    <source>
        <dbReference type="ARBA" id="ARBA00049204"/>
    </source>
</evidence>
<comment type="caution">
    <text evidence="10">The sequence shown here is derived from an EMBL/GenBank/DDBJ whole genome shotgun (WGS) entry which is preliminary data.</text>
</comment>
<evidence type="ECO:0000256" key="9">
    <source>
        <dbReference type="SAM" id="SignalP"/>
    </source>
</evidence>
<dbReference type="GO" id="GO:0005576">
    <property type="term" value="C:extracellular region"/>
    <property type="evidence" value="ECO:0007669"/>
    <property type="project" value="UniProtKB-SubCell"/>
</dbReference>
<evidence type="ECO:0000256" key="3">
    <source>
        <dbReference type="ARBA" id="ARBA00010457"/>
    </source>
</evidence>
<feature type="region of interest" description="Disordered" evidence="8">
    <location>
        <begin position="181"/>
        <end position="200"/>
    </location>
</feature>
<dbReference type="STRING" id="86259.A0A4Z1PBS0"/>
<comment type="similarity">
    <text evidence="3">Belongs to the Cu-Zn superoxide dismutase family.</text>
</comment>
<dbReference type="InterPro" id="IPR053257">
    <property type="entry name" value="Cu-only_SOD"/>
</dbReference>
<comment type="catalytic activity">
    <reaction evidence="7">
        <text>2 superoxide + 2 H(+) = H2O2 + O2</text>
        <dbReference type="Rhea" id="RHEA:20696"/>
        <dbReference type="ChEBI" id="CHEBI:15378"/>
        <dbReference type="ChEBI" id="CHEBI:15379"/>
        <dbReference type="ChEBI" id="CHEBI:16240"/>
        <dbReference type="ChEBI" id="CHEBI:18421"/>
        <dbReference type="EC" id="1.15.1.1"/>
    </reaction>
</comment>
<dbReference type="EMBL" id="SNSC02000013">
    <property type="protein sequence ID" value="TID19031.1"/>
    <property type="molecule type" value="Genomic_DNA"/>
</dbReference>
<reference evidence="10 11" key="1">
    <citation type="submission" date="2019-04" db="EMBL/GenBank/DDBJ databases">
        <title>High contiguity whole genome sequence and gene annotation resource for two Venturia nashicola isolates.</title>
        <authorList>
            <person name="Prokchorchik M."/>
            <person name="Won K."/>
            <person name="Lee Y."/>
            <person name="Choi E.D."/>
            <person name="Segonzac C."/>
            <person name="Sohn K.H."/>
        </authorList>
    </citation>
    <scope>NUCLEOTIDE SEQUENCE [LARGE SCALE GENOMIC DNA]</scope>
    <source>
        <strain evidence="10 11">PRI2</strain>
    </source>
</reference>
<accession>A0A4Z1PBS0</accession>
<dbReference type="PANTHER" id="PTHR20910:SF1">
    <property type="entry name" value="SUPEROXIDE DISMUTASE COPPER_ZINC BINDING DOMAIN-CONTAINING PROTEIN"/>
    <property type="match status" value="1"/>
</dbReference>
<keyword evidence="5" id="KW-0964">Secreted</keyword>
<evidence type="ECO:0000256" key="4">
    <source>
        <dbReference type="ARBA" id="ARBA00012682"/>
    </source>
</evidence>
<feature type="signal peptide" evidence="9">
    <location>
        <begin position="1"/>
        <end position="17"/>
    </location>
</feature>
<dbReference type="Gene3D" id="2.60.40.200">
    <property type="entry name" value="Superoxide dismutase, copper/zinc binding domain"/>
    <property type="match status" value="1"/>
</dbReference>
<evidence type="ECO:0000313" key="10">
    <source>
        <dbReference type="EMBL" id="TID19031.1"/>
    </source>
</evidence>
<dbReference type="SUPFAM" id="SSF49329">
    <property type="entry name" value="Cu,Zn superoxide dismutase-like"/>
    <property type="match status" value="1"/>
</dbReference>
<comment type="subcellular location">
    <subcellularLocation>
        <location evidence="1">Cell envelope</location>
    </subcellularLocation>
    <subcellularLocation>
        <location evidence="2">Secreted</location>
    </subcellularLocation>
</comment>
<protein>
    <recommendedName>
        <fullName evidence="4">superoxide dismutase</fullName>
        <ecNumber evidence="4">1.15.1.1</ecNumber>
    </recommendedName>
</protein>
<organism evidence="10 11">
    <name type="scientific">Venturia nashicola</name>
    <dbReference type="NCBI Taxonomy" id="86259"/>
    <lineage>
        <taxon>Eukaryota</taxon>
        <taxon>Fungi</taxon>
        <taxon>Dikarya</taxon>
        <taxon>Ascomycota</taxon>
        <taxon>Pezizomycotina</taxon>
        <taxon>Dothideomycetes</taxon>
        <taxon>Pleosporomycetidae</taxon>
        <taxon>Venturiales</taxon>
        <taxon>Venturiaceae</taxon>
        <taxon>Venturia</taxon>
    </lineage>
</organism>
<evidence type="ECO:0000256" key="1">
    <source>
        <dbReference type="ARBA" id="ARBA00004196"/>
    </source>
</evidence>
<evidence type="ECO:0000256" key="2">
    <source>
        <dbReference type="ARBA" id="ARBA00004613"/>
    </source>
</evidence>
<dbReference type="InterPro" id="IPR036423">
    <property type="entry name" value="SOD-like_Cu/Zn_dom_sf"/>
</dbReference>
<evidence type="ECO:0000256" key="8">
    <source>
        <dbReference type="SAM" id="MobiDB-lite"/>
    </source>
</evidence>
<name>A0A4Z1PBS0_9PEZI</name>
<gene>
    <name evidence="10" type="ORF">E6O75_ATG06152</name>
</gene>
<evidence type="ECO:0000256" key="6">
    <source>
        <dbReference type="ARBA" id="ARBA00022862"/>
    </source>
</evidence>
<proteinExistence type="inferred from homology"/>
<evidence type="ECO:0000256" key="5">
    <source>
        <dbReference type="ARBA" id="ARBA00022525"/>
    </source>
</evidence>
<dbReference type="PANTHER" id="PTHR20910">
    <property type="entry name" value="AGAP001623-PA"/>
    <property type="match status" value="1"/>
</dbReference>
<dbReference type="EC" id="1.15.1.1" evidence="4"/>
<dbReference type="FunFam" id="2.60.40.200:FF:000007">
    <property type="entry name" value="Cell surface Cu-only superoxide dismutase 5"/>
    <property type="match status" value="1"/>
</dbReference>
<sequence length="274" mass="27289">MKSAIAIALCASSVAFATDAPVIKDNPIGAQYLATMPAAGDAGVYAQFAVMSGPNGEGVSFAININGKSFQNGPFLYHIHEKAVPSDGNCTGTGAHLDPTARGETPPCDKSNLASCQVGDLSGKYGEIPTLPGFNTNYTDKYLSLTPGNPAFFGDKSVVLHFANKTRIACANFKIVDRKAGSATTTTTLPPTAPGGGGFIGSTAGTTNGNGTATLNLPTAPASTTATAGIGGAPATGATGAKPTGSALSAASGMKVKHMHAILGPVLLGVACMV</sequence>